<evidence type="ECO:0000259" key="1">
    <source>
        <dbReference type="Pfam" id="PF05899"/>
    </source>
</evidence>
<sequence length="122" mass="13357">MTNLLPHPAPCTATIDAFRPKATSITGNDQTEASVSLWEDADDSASTGIWECTPGRFTTFRENSTETCFILAGRVTLHSDNGEKHTFAAGDMFTLPMGWRGSWEVHETVRKVYFIAKGNSAA</sequence>
<keyword evidence="3" id="KW-1185">Reference proteome</keyword>
<evidence type="ECO:0000313" key="2">
    <source>
        <dbReference type="EMBL" id="NNU63487.1"/>
    </source>
</evidence>
<reference evidence="2 3" key="1">
    <citation type="submission" date="2020-05" db="EMBL/GenBank/DDBJ databases">
        <title>Draft Genome Sequence of Ochrobactrum soli Isolated from Stable Fly Gut.</title>
        <authorList>
            <person name="Pileggi M.T."/>
            <person name="Vazhakkala L.J."/>
            <person name="Wong C.N."/>
        </authorList>
    </citation>
    <scope>NUCLEOTIDE SEQUENCE [LARGE SCALE GENOMIC DNA]</scope>
    <source>
        <strain evidence="2 3">MTP-C0764</strain>
    </source>
</reference>
<dbReference type="EMBL" id="JABFCY010000027">
    <property type="protein sequence ID" value="NNU63487.1"/>
    <property type="molecule type" value="Genomic_DNA"/>
</dbReference>
<dbReference type="AlphaFoldDB" id="A0A849KUD8"/>
<protein>
    <submittedName>
        <fullName evidence="2">DUF861 domain-containing protein</fullName>
    </submittedName>
</protein>
<organism evidence="2 3">
    <name type="scientific">Ochrobactrum soli</name>
    <dbReference type="NCBI Taxonomy" id="2448455"/>
    <lineage>
        <taxon>Bacteria</taxon>
        <taxon>Pseudomonadati</taxon>
        <taxon>Pseudomonadota</taxon>
        <taxon>Alphaproteobacteria</taxon>
        <taxon>Hyphomicrobiales</taxon>
        <taxon>Brucellaceae</taxon>
        <taxon>Brucella/Ochrobactrum group</taxon>
        <taxon>Ochrobactrum</taxon>
    </lineage>
</organism>
<dbReference type="Gene3D" id="2.60.120.10">
    <property type="entry name" value="Jelly Rolls"/>
    <property type="match status" value="1"/>
</dbReference>
<dbReference type="CDD" id="cd02227">
    <property type="entry name" value="cupin_TM1112-like"/>
    <property type="match status" value="1"/>
</dbReference>
<name>A0A849KUD8_9HYPH</name>
<comment type="caution">
    <text evidence="2">The sequence shown here is derived from an EMBL/GenBank/DDBJ whole genome shotgun (WGS) entry which is preliminary data.</text>
</comment>
<dbReference type="Pfam" id="PF05899">
    <property type="entry name" value="Cupin_3"/>
    <property type="match status" value="1"/>
</dbReference>
<dbReference type="PANTHER" id="PTHR40943">
    <property type="entry name" value="CYTOPLASMIC PROTEIN-RELATED"/>
    <property type="match status" value="1"/>
</dbReference>
<proteinExistence type="predicted"/>
<dbReference type="RefSeq" id="WP_171319830.1">
    <property type="nucleotide sequence ID" value="NZ_JABFCY010000027.1"/>
</dbReference>
<gene>
    <name evidence="2" type="ORF">HKX02_24985</name>
</gene>
<dbReference type="InterPro" id="IPR011051">
    <property type="entry name" value="RmlC_Cupin_sf"/>
</dbReference>
<evidence type="ECO:0000313" key="3">
    <source>
        <dbReference type="Proteomes" id="UP000574931"/>
    </source>
</evidence>
<dbReference type="InterPro" id="IPR008579">
    <property type="entry name" value="UGlyAH_Cupin_dom"/>
</dbReference>
<dbReference type="SUPFAM" id="SSF51182">
    <property type="entry name" value="RmlC-like cupins"/>
    <property type="match status" value="1"/>
</dbReference>
<accession>A0A849KUD8</accession>
<feature type="domain" description="(S)-ureidoglycine aminohydrolase cupin" evidence="1">
    <location>
        <begin position="41"/>
        <end position="113"/>
    </location>
</feature>
<dbReference type="Proteomes" id="UP000574931">
    <property type="component" value="Unassembled WGS sequence"/>
</dbReference>
<dbReference type="PANTHER" id="PTHR40943:SF1">
    <property type="entry name" value="CYTOPLASMIC PROTEIN"/>
    <property type="match status" value="1"/>
</dbReference>
<dbReference type="InterPro" id="IPR014710">
    <property type="entry name" value="RmlC-like_jellyroll"/>
</dbReference>